<organism evidence="3 4">
    <name type="scientific">Prymnesium parvum</name>
    <name type="common">Toxic golden alga</name>
    <dbReference type="NCBI Taxonomy" id="97485"/>
    <lineage>
        <taxon>Eukaryota</taxon>
        <taxon>Haptista</taxon>
        <taxon>Haptophyta</taxon>
        <taxon>Prymnesiophyceae</taxon>
        <taxon>Prymnesiales</taxon>
        <taxon>Prymnesiaceae</taxon>
        <taxon>Prymnesium</taxon>
    </lineage>
</organism>
<dbReference type="PANTHER" id="PTHR44094:SF8">
    <property type="entry name" value="DNAJ HEAT SHOCK N-TERMINAL DOMAIN-CONTAINING PROTEIN-RELATED"/>
    <property type="match status" value="1"/>
</dbReference>
<evidence type="ECO:0000313" key="3">
    <source>
        <dbReference type="EMBL" id="KAL1528454.1"/>
    </source>
</evidence>
<dbReference type="AlphaFoldDB" id="A0AB34K337"/>
<sequence>MHFIPSEETALSHIMAVDLAYYEALGVPPDASSAQIRKAYYQRARSCHPDKHPGDPSKEAEFKVLSEAYQTLFDDERRAAYDAYGRSGIHSGSYSDARQVFAAVFGGPEFEPWVGSLACSVDEALQQRAETAGKRVAAKSEELRGLQAAQAHPSLVEECRLELAALQAAHREAKKAVKSAMEELQRQRVQSCADVLRQRIHPFVTATLRGDGVPARQQLVAEMTAELNRLRKCSMGEEMLRAIGYAYVRQTSKIRGRNATGAARLGRVFEGMLEGAHHLSEGAAAVGSVVSMASALSKLARDAKEGAPAEHKLSDAQRAELTDRVQKRTLSLVWAITKHSIETTLRSVRHITAITRDHGSPPSPLPPLWAGGR</sequence>
<dbReference type="PROSITE" id="PS00636">
    <property type="entry name" value="DNAJ_1"/>
    <property type="match status" value="1"/>
</dbReference>
<dbReference type="Proteomes" id="UP001515480">
    <property type="component" value="Unassembled WGS sequence"/>
</dbReference>
<dbReference type="InterPro" id="IPR052423">
    <property type="entry name" value="EMIR"/>
</dbReference>
<feature type="coiled-coil region" evidence="1">
    <location>
        <begin position="156"/>
        <end position="190"/>
    </location>
</feature>
<dbReference type="PROSITE" id="PS50076">
    <property type="entry name" value="DNAJ_2"/>
    <property type="match status" value="1"/>
</dbReference>
<dbReference type="InterPro" id="IPR018253">
    <property type="entry name" value="DnaJ_domain_CS"/>
</dbReference>
<protein>
    <recommendedName>
        <fullName evidence="2">J domain-containing protein</fullName>
    </recommendedName>
</protein>
<dbReference type="InterPro" id="IPR036869">
    <property type="entry name" value="J_dom_sf"/>
</dbReference>
<evidence type="ECO:0000259" key="2">
    <source>
        <dbReference type="PROSITE" id="PS50076"/>
    </source>
</evidence>
<feature type="domain" description="J" evidence="2">
    <location>
        <begin position="20"/>
        <end position="85"/>
    </location>
</feature>
<dbReference type="Pfam" id="PF14308">
    <property type="entry name" value="DnaJ-X"/>
    <property type="match status" value="1"/>
</dbReference>
<name>A0AB34K337_PRYPA</name>
<dbReference type="SMART" id="SM00271">
    <property type="entry name" value="DnaJ"/>
    <property type="match status" value="1"/>
</dbReference>
<evidence type="ECO:0000256" key="1">
    <source>
        <dbReference type="SAM" id="Coils"/>
    </source>
</evidence>
<dbReference type="PANTHER" id="PTHR44094">
    <property type="entry name" value="DNAJ HEAT SHOCK N-TERMINAL DOMAIN-CONTAINING PROTEIN"/>
    <property type="match status" value="1"/>
</dbReference>
<evidence type="ECO:0000313" key="4">
    <source>
        <dbReference type="Proteomes" id="UP001515480"/>
    </source>
</evidence>
<keyword evidence="4" id="KW-1185">Reference proteome</keyword>
<keyword evidence="1" id="KW-0175">Coiled coil</keyword>
<reference evidence="3 4" key="1">
    <citation type="journal article" date="2024" name="Science">
        <title>Giant polyketide synthase enzymes in the biosynthesis of giant marine polyether toxins.</title>
        <authorList>
            <person name="Fallon T.R."/>
            <person name="Shende V.V."/>
            <person name="Wierzbicki I.H."/>
            <person name="Pendleton A.L."/>
            <person name="Watervoot N.F."/>
            <person name="Auber R.P."/>
            <person name="Gonzalez D.J."/>
            <person name="Wisecaver J.H."/>
            <person name="Moore B.S."/>
        </authorList>
    </citation>
    <scope>NUCLEOTIDE SEQUENCE [LARGE SCALE GENOMIC DNA]</scope>
    <source>
        <strain evidence="3 4">12B1</strain>
    </source>
</reference>
<dbReference type="InterPro" id="IPR001623">
    <property type="entry name" value="DnaJ_domain"/>
</dbReference>
<dbReference type="CDD" id="cd06257">
    <property type="entry name" value="DnaJ"/>
    <property type="match status" value="1"/>
</dbReference>
<dbReference type="SUPFAM" id="SSF46565">
    <property type="entry name" value="Chaperone J-domain"/>
    <property type="match status" value="1"/>
</dbReference>
<dbReference type="InterPro" id="IPR026894">
    <property type="entry name" value="DnaJ_X"/>
</dbReference>
<accession>A0AB34K337</accession>
<gene>
    <name evidence="3" type="ORF">AB1Y20_009799</name>
</gene>
<dbReference type="PRINTS" id="PR00625">
    <property type="entry name" value="JDOMAIN"/>
</dbReference>
<dbReference type="Gene3D" id="1.10.287.110">
    <property type="entry name" value="DnaJ domain"/>
    <property type="match status" value="1"/>
</dbReference>
<dbReference type="EMBL" id="JBGBPQ010000002">
    <property type="protein sequence ID" value="KAL1528454.1"/>
    <property type="molecule type" value="Genomic_DNA"/>
</dbReference>
<dbReference type="Pfam" id="PF00226">
    <property type="entry name" value="DnaJ"/>
    <property type="match status" value="1"/>
</dbReference>
<proteinExistence type="predicted"/>
<comment type="caution">
    <text evidence="3">The sequence shown here is derived from an EMBL/GenBank/DDBJ whole genome shotgun (WGS) entry which is preliminary data.</text>
</comment>